<sequence length="222" mass="23799">MKYECRWLVKCKQRVAGSPLSLRPSRRLVGWVEEALRRTPGSLTLTSRFQAKSQKRKVNRHSPAGSPLSLRPSLRVPFYKRNAFSLLEMILALALLGTSLGILAQVALTGTDAATEAEHLSQARMIAQSHLAEILAAGITPAAVPPSPTASMDSASTTAFQYQVDVVPAPMDGMLAIRVSVEALDEDGGAPLASYSATRWMIDPALGLAEMAAEEAAVKSEE</sequence>
<gene>
    <name evidence="2" type="ORF">Pla100_38890</name>
</gene>
<keyword evidence="3" id="KW-1185">Reference proteome</keyword>
<reference evidence="2 3" key="1">
    <citation type="submission" date="2019-02" db="EMBL/GenBank/DDBJ databases">
        <title>Deep-cultivation of Planctomycetes and their phenomic and genomic characterization uncovers novel biology.</title>
        <authorList>
            <person name="Wiegand S."/>
            <person name="Jogler M."/>
            <person name="Boedeker C."/>
            <person name="Pinto D."/>
            <person name="Vollmers J."/>
            <person name="Rivas-Marin E."/>
            <person name="Kohn T."/>
            <person name="Peeters S.H."/>
            <person name="Heuer A."/>
            <person name="Rast P."/>
            <person name="Oberbeckmann S."/>
            <person name="Bunk B."/>
            <person name="Jeske O."/>
            <person name="Meyerdierks A."/>
            <person name="Storesund J.E."/>
            <person name="Kallscheuer N."/>
            <person name="Luecker S."/>
            <person name="Lage O.M."/>
            <person name="Pohl T."/>
            <person name="Merkel B.J."/>
            <person name="Hornburger P."/>
            <person name="Mueller R.-W."/>
            <person name="Bruemmer F."/>
            <person name="Labrenz M."/>
            <person name="Spormann A.M."/>
            <person name="Op Den Camp H."/>
            <person name="Overmann J."/>
            <person name="Amann R."/>
            <person name="Jetten M.S.M."/>
            <person name="Mascher T."/>
            <person name="Medema M.H."/>
            <person name="Devos D.P."/>
            <person name="Kaster A.-K."/>
            <person name="Ovreas L."/>
            <person name="Rohde M."/>
            <person name="Galperin M.Y."/>
            <person name="Jogler C."/>
        </authorList>
    </citation>
    <scope>NUCLEOTIDE SEQUENCE [LARGE SCALE GENOMIC DNA]</scope>
    <source>
        <strain evidence="2 3">Pla100</strain>
    </source>
</reference>
<accession>A0A5C6A455</accession>
<evidence type="ECO:0008006" key="4">
    <source>
        <dbReference type="Google" id="ProtNLM"/>
    </source>
</evidence>
<protein>
    <recommendedName>
        <fullName evidence="4">Prepilin-type N-terminal cleavage/methylation domain-containing protein</fullName>
    </recommendedName>
</protein>
<dbReference type="NCBIfam" id="TIGR02532">
    <property type="entry name" value="IV_pilin_GFxxxE"/>
    <property type="match status" value="1"/>
</dbReference>
<dbReference type="EMBL" id="SJPM01000008">
    <property type="protein sequence ID" value="TWT94279.1"/>
    <property type="molecule type" value="Genomic_DNA"/>
</dbReference>
<dbReference type="AlphaFoldDB" id="A0A5C6A455"/>
<dbReference type="Proteomes" id="UP000316213">
    <property type="component" value="Unassembled WGS sequence"/>
</dbReference>
<name>A0A5C6A455_9BACT</name>
<evidence type="ECO:0000256" key="1">
    <source>
        <dbReference type="SAM" id="Phobius"/>
    </source>
</evidence>
<keyword evidence="1" id="KW-0812">Transmembrane</keyword>
<dbReference type="OrthoDB" id="291052at2"/>
<evidence type="ECO:0000313" key="3">
    <source>
        <dbReference type="Proteomes" id="UP000316213"/>
    </source>
</evidence>
<feature type="transmembrane region" description="Helical" evidence="1">
    <location>
        <begin position="83"/>
        <end position="108"/>
    </location>
</feature>
<evidence type="ECO:0000313" key="2">
    <source>
        <dbReference type="EMBL" id="TWT94279.1"/>
    </source>
</evidence>
<proteinExistence type="predicted"/>
<comment type="caution">
    <text evidence="2">The sequence shown here is derived from an EMBL/GenBank/DDBJ whole genome shotgun (WGS) entry which is preliminary data.</text>
</comment>
<organism evidence="2 3">
    <name type="scientific">Neorhodopirellula pilleata</name>
    <dbReference type="NCBI Taxonomy" id="2714738"/>
    <lineage>
        <taxon>Bacteria</taxon>
        <taxon>Pseudomonadati</taxon>
        <taxon>Planctomycetota</taxon>
        <taxon>Planctomycetia</taxon>
        <taxon>Pirellulales</taxon>
        <taxon>Pirellulaceae</taxon>
        <taxon>Neorhodopirellula</taxon>
    </lineage>
</organism>
<dbReference type="InterPro" id="IPR012902">
    <property type="entry name" value="N_methyl_site"/>
</dbReference>
<keyword evidence="1" id="KW-1133">Transmembrane helix</keyword>
<keyword evidence="1" id="KW-0472">Membrane</keyword>